<keyword evidence="3 5" id="KW-1133">Transmembrane helix</keyword>
<accession>A0A7S2HDD7</accession>
<dbReference type="EMBL" id="HBGV01007978">
    <property type="protein sequence ID" value="CAD9487393.1"/>
    <property type="molecule type" value="Transcribed_RNA"/>
</dbReference>
<organism evidence="6">
    <name type="scientific">Helicotheca tamesis</name>
    <dbReference type="NCBI Taxonomy" id="374047"/>
    <lineage>
        <taxon>Eukaryota</taxon>
        <taxon>Sar</taxon>
        <taxon>Stramenopiles</taxon>
        <taxon>Ochrophyta</taxon>
        <taxon>Bacillariophyta</taxon>
        <taxon>Mediophyceae</taxon>
        <taxon>Lithodesmiophycidae</taxon>
        <taxon>Lithodesmiales</taxon>
        <taxon>Lithodesmiaceae</taxon>
        <taxon>Helicotheca</taxon>
    </lineage>
</organism>
<feature type="transmembrane region" description="Helical" evidence="5">
    <location>
        <begin position="66"/>
        <end position="90"/>
    </location>
</feature>
<proteinExistence type="inferred from homology"/>
<evidence type="ECO:0000256" key="2">
    <source>
        <dbReference type="ARBA" id="ARBA00022692"/>
    </source>
</evidence>
<dbReference type="PANTHER" id="PTHR12483">
    <property type="entry name" value="SOLUTE CARRIER FAMILY 31 COPPER TRANSPORTERS"/>
    <property type="match status" value="1"/>
</dbReference>
<dbReference type="InterPro" id="IPR007274">
    <property type="entry name" value="Cop_transporter"/>
</dbReference>
<dbReference type="Pfam" id="PF04145">
    <property type="entry name" value="Ctr"/>
    <property type="match status" value="2"/>
</dbReference>
<keyword evidence="5" id="KW-0813">Transport</keyword>
<keyword evidence="5" id="KW-0187">Copper transport</keyword>
<reference evidence="6" key="1">
    <citation type="submission" date="2021-01" db="EMBL/GenBank/DDBJ databases">
        <authorList>
            <person name="Corre E."/>
            <person name="Pelletier E."/>
            <person name="Niang G."/>
            <person name="Scheremetjew M."/>
            <person name="Finn R."/>
            <person name="Kale V."/>
            <person name="Holt S."/>
            <person name="Cochrane G."/>
            <person name="Meng A."/>
            <person name="Brown T."/>
            <person name="Cohen L."/>
        </authorList>
    </citation>
    <scope>NUCLEOTIDE SEQUENCE</scope>
    <source>
        <strain evidence="6">CCMP826</strain>
    </source>
</reference>
<dbReference type="AlphaFoldDB" id="A0A7S2HDD7"/>
<comment type="subcellular location">
    <subcellularLocation>
        <location evidence="1 5">Membrane</location>
        <topology evidence="1 5">Multi-pass membrane protein</topology>
    </subcellularLocation>
</comment>
<evidence type="ECO:0000256" key="1">
    <source>
        <dbReference type="ARBA" id="ARBA00004141"/>
    </source>
</evidence>
<protein>
    <recommendedName>
        <fullName evidence="5">Copper transport protein</fullName>
    </recommendedName>
</protein>
<evidence type="ECO:0000313" key="6">
    <source>
        <dbReference type="EMBL" id="CAD9487393.1"/>
    </source>
</evidence>
<evidence type="ECO:0000256" key="4">
    <source>
        <dbReference type="ARBA" id="ARBA00023136"/>
    </source>
</evidence>
<gene>
    <name evidence="6" type="ORF">HTAM1171_LOCUS4890</name>
</gene>
<dbReference type="GO" id="GO:0005886">
    <property type="term" value="C:plasma membrane"/>
    <property type="evidence" value="ECO:0007669"/>
    <property type="project" value="TreeGrafter"/>
</dbReference>
<keyword evidence="2 5" id="KW-0812">Transmembrane</keyword>
<name>A0A7S2HDD7_9STRA</name>
<evidence type="ECO:0000256" key="5">
    <source>
        <dbReference type="RuleBase" id="RU367022"/>
    </source>
</evidence>
<feature type="transmembrane region" description="Helical" evidence="5">
    <location>
        <begin position="125"/>
        <end position="144"/>
    </location>
</feature>
<comment type="similarity">
    <text evidence="5">Belongs to the copper transporter (Ctr) (TC 1.A.56) family. SLC31A subfamily.</text>
</comment>
<feature type="transmembrane region" description="Helical" evidence="5">
    <location>
        <begin position="102"/>
        <end position="119"/>
    </location>
</feature>
<dbReference type="GO" id="GO:0005375">
    <property type="term" value="F:copper ion transmembrane transporter activity"/>
    <property type="evidence" value="ECO:0007669"/>
    <property type="project" value="UniProtKB-UniRule"/>
</dbReference>
<keyword evidence="4 5" id="KW-0472">Membrane</keyword>
<dbReference type="PANTHER" id="PTHR12483:SF27">
    <property type="entry name" value="COPPER TRANSPORT PROTEIN CTR1"/>
    <property type="match status" value="1"/>
</dbReference>
<sequence length="195" mass="21182">MDMDGGDQMMPMDSNSFCMSGMGGMGSSSGTVMYMQGFRFALASDPSTPCLNLFFSSWTLNTRGKFVAAMIAVLLLSVITEGMSAFRLQMRKTLKPGKTRKFLVVIMHGMQALLGYLIMLATMTFSIEMLLMVVTGIGIGYSAFFDDTSVPHVTTNPCCAFMADEAAENETMEARALDITTETSSEGCCGEEKFD</sequence>
<evidence type="ECO:0000256" key="3">
    <source>
        <dbReference type="ARBA" id="ARBA00022989"/>
    </source>
</evidence>
<keyword evidence="5" id="KW-0186">Copper</keyword>
<keyword evidence="5" id="KW-0406">Ion transport</keyword>